<feature type="transmembrane region" description="Helical" evidence="1">
    <location>
        <begin position="76"/>
        <end position="99"/>
    </location>
</feature>
<keyword evidence="1" id="KW-0472">Membrane</keyword>
<evidence type="ECO:0000313" key="3">
    <source>
        <dbReference type="EMBL" id="MFC0314169.1"/>
    </source>
</evidence>
<evidence type="ECO:0000256" key="1">
    <source>
        <dbReference type="SAM" id="Phobius"/>
    </source>
</evidence>
<dbReference type="Pfam" id="PF07853">
    <property type="entry name" value="DUF1648"/>
    <property type="match status" value="1"/>
</dbReference>
<name>A0ABV6H5M3_9ACTN</name>
<accession>A0ABV6H5M3</accession>
<comment type="caution">
    <text evidence="3">The sequence shown here is derived from an EMBL/GenBank/DDBJ whole genome shotgun (WGS) entry which is preliminary data.</text>
</comment>
<feature type="transmembrane region" description="Helical" evidence="1">
    <location>
        <begin position="111"/>
        <end position="135"/>
    </location>
</feature>
<evidence type="ECO:0000259" key="2">
    <source>
        <dbReference type="Pfam" id="PF07853"/>
    </source>
</evidence>
<feature type="transmembrane region" description="Helical" evidence="1">
    <location>
        <begin position="27"/>
        <end position="56"/>
    </location>
</feature>
<gene>
    <name evidence="3" type="ORF">ACFFJD_04790</name>
</gene>
<feature type="transmembrane region" description="Helical" evidence="1">
    <location>
        <begin position="203"/>
        <end position="222"/>
    </location>
</feature>
<sequence>MPTERPMTGDSGQPTLSADELARRRPLIAFTAVAILLPVFAIVLATAVQLSLLGSLPDQIAMHWNLAGEPDRWAPAWSLPLTTAVLGLLTVALITAPAVRPLAQGDGGWVYRVLGGTSLGVVVLLTILFTATAWYQTDGRTVPVAGVVGVAALAAVACGAVAAALLPIPPAGADRAAVASGLSLAPDERAAWLRTTAASTGTAALAVGGFVLALLTTIYTWATGESTGAVVGAAVVTLLILLAIAMTVAFRVRVDERGLTVSSVAGLPRLRVPLEDIVEVRVNPEVRPLGDYGGYGIRRIGTRTGVVPRRGPAIVVERTNGRSFGVVVDDAETGATLLAALVDRAKQSGR</sequence>
<dbReference type="RefSeq" id="WP_382361721.1">
    <property type="nucleotide sequence ID" value="NZ_JBHLWV010000013.1"/>
</dbReference>
<reference evidence="3 4" key="1">
    <citation type="submission" date="2024-09" db="EMBL/GenBank/DDBJ databases">
        <authorList>
            <person name="Sun Q."/>
            <person name="Mori K."/>
        </authorList>
    </citation>
    <scope>NUCLEOTIDE SEQUENCE [LARGE SCALE GENOMIC DNA]</scope>
    <source>
        <strain evidence="3 4">CCM 7957</strain>
    </source>
</reference>
<keyword evidence="4" id="KW-1185">Reference proteome</keyword>
<keyword evidence="1" id="KW-1133">Transmembrane helix</keyword>
<dbReference type="InterPro" id="IPR012867">
    <property type="entry name" value="DUF1648"/>
</dbReference>
<dbReference type="EMBL" id="JBHLWV010000013">
    <property type="protein sequence ID" value="MFC0314169.1"/>
    <property type="molecule type" value="Genomic_DNA"/>
</dbReference>
<evidence type="ECO:0000313" key="4">
    <source>
        <dbReference type="Proteomes" id="UP001589783"/>
    </source>
</evidence>
<organism evidence="3 4">
    <name type="scientific">Gordonia phosphorivorans</name>
    <dbReference type="NCBI Taxonomy" id="1056982"/>
    <lineage>
        <taxon>Bacteria</taxon>
        <taxon>Bacillati</taxon>
        <taxon>Actinomycetota</taxon>
        <taxon>Actinomycetes</taxon>
        <taxon>Mycobacteriales</taxon>
        <taxon>Gordoniaceae</taxon>
        <taxon>Gordonia</taxon>
    </lineage>
</organism>
<keyword evidence="1" id="KW-0812">Transmembrane</keyword>
<dbReference type="Proteomes" id="UP001589783">
    <property type="component" value="Unassembled WGS sequence"/>
</dbReference>
<proteinExistence type="predicted"/>
<feature type="domain" description="DUF1648" evidence="2">
    <location>
        <begin position="42"/>
        <end position="79"/>
    </location>
</feature>
<feature type="transmembrane region" description="Helical" evidence="1">
    <location>
        <begin position="228"/>
        <end position="250"/>
    </location>
</feature>
<feature type="transmembrane region" description="Helical" evidence="1">
    <location>
        <begin position="141"/>
        <end position="166"/>
    </location>
</feature>
<protein>
    <submittedName>
        <fullName evidence="3">DUF1648 domain-containing protein</fullName>
    </submittedName>
</protein>